<feature type="transmembrane region" description="Helical" evidence="5">
    <location>
        <begin position="282"/>
        <end position="303"/>
    </location>
</feature>
<dbReference type="PRINTS" id="PR00344">
    <property type="entry name" value="BCTRLSENSOR"/>
</dbReference>
<evidence type="ECO:0000256" key="2">
    <source>
        <dbReference type="ARBA" id="ARBA00012438"/>
    </source>
</evidence>
<protein>
    <recommendedName>
        <fullName evidence="2">histidine kinase</fullName>
        <ecNumber evidence="2">2.7.13.3</ecNumber>
    </recommendedName>
</protein>
<gene>
    <name evidence="7" type="ORF">C4K68_05625</name>
</gene>
<dbReference type="InterPro" id="IPR004358">
    <property type="entry name" value="Sig_transdc_His_kin-like_C"/>
</dbReference>
<keyword evidence="5" id="KW-1133">Transmembrane helix</keyword>
<dbReference type="InterPro" id="IPR001638">
    <property type="entry name" value="Solute-binding_3/MltF_N"/>
</dbReference>
<dbReference type="Pfam" id="PF02518">
    <property type="entry name" value="HATPase_c"/>
    <property type="match status" value="1"/>
</dbReference>
<feature type="coiled-coil region" evidence="4">
    <location>
        <begin position="307"/>
        <end position="334"/>
    </location>
</feature>
<keyword evidence="5" id="KW-0472">Membrane</keyword>
<feature type="domain" description="Histidine kinase" evidence="6">
    <location>
        <begin position="389"/>
        <end position="621"/>
    </location>
</feature>
<dbReference type="PANTHER" id="PTHR43065">
    <property type="entry name" value="SENSOR HISTIDINE KINASE"/>
    <property type="match status" value="1"/>
</dbReference>
<evidence type="ECO:0000256" key="3">
    <source>
        <dbReference type="ARBA" id="ARBA00022553"/>
    </source>
</evidence>
<dbReference type="InterPro" id="IPR005467">
    <property type="entry name" value="His_kinase_dom"/>
</dbReference>
<comment type="catalytic activity">
    <reaction evidence="1">
        <text>ATP + protein L-histidine = ADP + protein N-phospho-L-histidine.</text>
        <dbReference type="EC" id="2.7.13.3"/>
    </reaction>
</comment>
<evidence type="ECO:0000313" key="8">
    <source>
        <dbReference type="Proteomes" id="UP000238196"/>
    </source>
</evidence>
<dbReference type="Gene3D" id="3.30.565.10">
    <property type="entry name" value="Histidine kinase-like ATPase, C-terminal domain"/>
    <property type="match status" value="1"/>
</dbReference>
<evidence type="ECO:0000256" key="1">
    <source>
        <dbReference type="ARBA" id="ARBA00000085"/>
    </source>
</evidence>
<dbReference type="Proteomes" id="UP000238196">
    <property type="component" value="Unassembled WGS sequence"/>
</dbReference>
<dbReference type="SMART" id="SM00062">
    <property type="entry name" value="PBPb"/>
    <property type="match status" value="1"/>
</dbReference>
<dbReference type="Pfam" id="PF00497">
    <property type="entry name" value="SBP_bac_3"/>
    <property type="match status" value="1"/>
</dbReference>
<comment type="caution">
    <text evidence="7">The sequence shown here is derived from an EMBL/GenBank/DDBJ whole genome shotgun (WGS) entry which is preliminary data.</text>
</comment>
<dbReference type="InterPro" id="IPR036097">
    <property type="entry name" value="HisK_dim/P_sf"/>
</dbReference>
<keyword evidence="4" id="KW-0175">Coiled coil</keyword>
<dbReference type="EC" id="2.7.13.3" evidence="2"/>
<dbReference type="InterPro" id="IPR003594">
    <property type="entry name" value="HATPase_dom"/>
</dbReference>
<dbReference type="SUPFAM" id="SSF47384">
    <property type="entry name" value="Homodimeric domain of signal transducing histidine kinase"/>
    <property type="match status" value="1"/>
</dbReference>
<evidence type="ECO:0000259" key="6">
    <source>
        <dbReference type="PROSITE" id="PS50109"/>
    </source>
</evidence>
<dbReference type="PROSITE" id="PS50109">
    <property type="entry name" value="HIS_KIN"/>
    <property type="match status" value="1"/>
</dbReference>
<evidence type="ECO:0000256" key="5">
    <source>
        <dbReference type="SAM" id="Phobius"/>
    </source>
</evidence>
<keyword evidence="3" id="KW-0597">Phosphoprotein</keyword>
<evidence type="ECO:0000256" key="4">
    <source>
        <dbReference type="SAM" id="Coils"/>
    </source>
</evidence>
<proteinExistence type="predicted"/>
<dbReference type="InterPro" id="IPR036890">
    <property type="entry name" value="HATPase_C_sf"/>
</dbReference>
<dbReference type="SUPFAM" id="SSF53850">
    <property type="entry name" value="Periplasmic binding protein-like II"/>
    <property type="match status" value="1"/>
</dbReference>
<reference evidence="7 8" key="1">
    <citation type="submission" date="2018-02" db="EMBL/GenBank/DDBJ databases">
        <title>novel marine gammaproteobacteria from coastal saline agro ecosystem.</title>
        <authorList>
            <person name="Krishnan R."/>
            <person name="Ramesh Kumar N."/>
        </authorList>
    </citation>
    <scope>NUCLEOTIDE SEQUENCE [LARGE SCALE GENOMIC DNA]</scope>
    <source>
        <strain evidence="7 8">228</strain>
    </source>
</reference>
<dbReference type="Gene3D" id="1.10.287.130">
    <property type="match status" value="1"/>
</dbReference>
<sequence>MASGLKSFWLSRWRRSGSRHGGWPLAHLLAFIIALGAALSGVAAPERRLVVGVYDFPPLLSMEDGKATGFAVEVLREIADRHGWMLSFREGSLYELTYQLNHGDIDVLPGILVRQPKVESSGVVVVDTPLVDDWGVIYSAPGAKDVQSLTELSERRLARLDSDWLGGLAESQFNSVGLGVTWSNFPTNESMIKALLSHQVDGILFSHLFGDYRAGFYHLKSSPLMLSPEPRSFALSRQSAALKPAFERELLRLRADRASLYYEALDRYFNTSFVDKQRRNSVMFMSLAGVGLLLALLILSRYLNHLVDRRTEELSETNERLSELNRNLDLIVRSRTLALERSNEQLAHSNTALEQSRTDLQSSLNSLRDMQSQLVEAEKMSSLGGLVAGVAHEINTPLGIAVTSESLLDEKLQNLVSAYRQGTMTRTDLERFFELAGESVQILKGNLQRAAELVQSFKRMAVDQSTLERREVLLLDYIDEVLLTLRPQLKKHDVKVCIKGDKQLRWTTYPGAMAQILTNLIMNTIYHAFADSQQDRLIEIEVERDERGLRILFRDNGRGVSAEVLAKLFEPFFTTRRLEGGTGLGLHLVYNLVTQSLKGRIQASSEEGQGLSFMMHVPELGMSDAGATVDV</sequence>
<dbReference type="SMART" id="SM00387">
    <property type="entry name" value="HATPase_c"/>
    <property type="match status" value="1"/>
</dbReference>
<dbReference type="InterPro" id="IPR003661">
    <property type="entry name" value="HisK_dim/P_dom"/>
</dbReference>
<accession>A0A2S5KUI9</accession>
<dbReference type="EMBL" id="PRLP01000015">
    <property type="protein sequence ID" value="PPC78521.1"/>
    <property type="molecule type" value="Genomic_DNA"/>
</dbReference>
<dbReference type="CDD" id="cd00082">
    <property type="entry name" value="HisKA"/>
    <property type="match status" value="1"/>
</dbReference>
<keyword evidence="5" id="KW-0812">Transmembrane</keyword>
<dbReference type="AlphaFoldDB" id="A0A2S5KUI9"/>
<dbReference type="OrthoDB" id="2521613at2"/>
<dbReference type="SUPFAM" id="SSF55874">
    <property type="entry name" value="ATPase domain of HSP90 chaperone/DNA topoisomerase II/histidine kinase"/>
    <property type="match status" value="1"/>
</dbReference>
<dbReference type="GO" id="GO:0000155">
    <property type="term" value="F:phosphorelay sensor kinase activity"/>
    <property type="evidence" value="ECO:0007669"/>
    <property type="project" value="InterPro"/>
</dbReference>
<evidence type="ECO:0000313" key="7">
    <source>
        <dbReference type="EMBL" id="PPC78521.1"/>
    </source>
</evidence>
<organism evidence="7 8">
    <name type="scientific">Proteobacteria bacterium 228</name>
    <dbReference type="NCBI Taxonomy" id="2083153"/>
    <lineage>
        <taxon>Bacteria</taxon>
        <taxon>Pseudomonadati</taxon>
        <taxon>Pseudomonadota</taxon>
    </lineage>
</organism>
<dbReference type="Gene3D" id="3.40.190.10">
    <property type="entry name" value="Periplasmic binding protein-like II"/>
    <property type="match status" value="2"/>
</dbReference>
<name>A0A2S5KUI9_9PROT</name>